<dbReference type="PANTHER" id="PTHR48207">
    <property type="entry name" value="SUCCINATE--HYDROXYMETHYLGLUTARATE COA-TRANSFERASE"/>
    <property type="match status" value="1"/>
</dbReference>
<accession>A0A381UCB0</accession>
<dbReference type="InterPro" id="IPR050483">
    <property type="entry name" value="CoA-transferase_III_domain"/>
</dbReference>
<dbReference type="Gene3D" id="3.40.50.10540">
    <property type="entry name" value="Crotonobetainyl-coa:carnitine coa-transferase, domain 1"/>
    <property type="match status" value="1"/>
</dbReference>
<dbReference type="InterPro" id="IPR044855">
    <property type="entry name" value="CoA-Trfase_III_dom3_sf"/>
</dbReference>
<dbReference type="SUPFAM" id="SSF89796">
    <property type="entry name" value="CoA-transferase family III (CaiB/BaiF)"/>
    <property type="match status" value="1"/>
</dbReference>
<dbReference type="PANTHER" id="PTHR48207:SF3">
    <property type="entry name" value="SUCCINATE--HYDROXYMETHYLGLUTARATE COA-TRANSFERASE"/>
    <property type="match status" value="1"/>
</dbReference>
<organism evidence="3">
    <name type="scientific">marine metagenome</name>
    <dbReference type="NCBI Taxonomy" id="408172"/>
    <lineage>
        <taxon>unclassified sequences</taxon>
        <taxon>metagenomes</taxon>
        <taxon>ecological metagenomes</taxon>
    </lineage>
</organism>
<keyword evidence="1" id="KW-0808">Transferase</keyword>
<evidence type="ECO:0008006" key="4">
    <source>
        <dbReference type="Google" id="ProtNLM"/>
    </source>
</evidence>
<reference evidence="3" key="1">
    <citation type="submission" date="2018-05" db="EMBL/GenBank/DDBJ databases">
        <authorList>
            <person name="Lanie J.A."/>
            <person name="Ng W.-L."/>
            <person name="Kazmierczak K.M."/>
            <person name="Andrzejewski T.M."/>
            <person name="Davidsen T.M."/>
            <person name="Wayne K.J."/>
            <person name="Tettelin H."/>
            <person name="Glass J.I."/>
            <person name="Rusch D."/>
            <person name="Podicherti R."/>
            <person name="Tsui H.-C.T."/>
            <person name="Winkler M.E."/>
        </authorList>
    </citation>
    <scope>NUCLEOTIDE SEQUENCE</scope>
</reference>
<evidence type="ECO:0000256" key="1">
    <source>
        <dbReference type="ARBA" id="ARBA00022679"/>
    </source>
</evidence>
<evidence type="ECO:0000313" key="3">
    <source>
        <dbReference type="EMBL" id="SVA25248.1"/>
    </source>
</evidence>
<dbReference type="GO" id="GO:0008410">
    <property type="term" value="F:CoA-transferase activity"/>
    <property type="evidence" value="ECO:0007669"/>
    <property type="project" value="TreeGrafter"/>
</dbReference>
<gene>
    <name evidence="3" type="ORF">METZ01_LOCUS78102</name>
</gene>
<protein>
    <recommendedName>
        <fullName evidence="4">CoA transferase</fullName>
    </recommendedName>
</protein>
<dbReference type="Gene3D" id="3.30.1540.10">
    <property type="entry name" value="formyl-coa transferase, domain 3"/>
    <property type="match status" value="1"/>
</dbReference>
<evidence type="ECO:0000256" key="2">
    <source>
        <dbReference type="SAM" id="MobiDB-lite"/>
    </source>
</evidence>
<sequence>MPSNGALDDIRVLDVTQVMAGPYCAMLLCDMGADVIKVEPPEGDSSRRMAGASTTDSPSFNAVNRGKRGVVIDLKSTEGRGVFERLAASADVLIENFRPGVMARLGLDYPRLATQNPGLIYTSISGYGQTGPKANRGGFDLVAQGVSGIISVTGEPGRIPVKAGVPITDLGAALFAVSGILAALYHRAVRTGRGQYIDTSLVEAGVALSVWEATEYFSGVGVPGPLGSAHRMSAPYQAIRCLDGYITLGGANDRIFRRLCDLLGHPTWADDGDYADDTARVKNREALAQQIQEITEKESCRHWLDLFEAHDIPCGPINDYAAVVRDSQIQARGMVVETEHPTLGTIKTLGSPLKFSETPITAGQPAPLLGQHTDAVLHEAGYDDEEIARLRDKKAVK</sequence>
<proteinExistence type="predicted"/>
<dbReference type="InterPro" id="IPR003673">
    <property type="entry name" value="CoA-Trfase_fam_III"/>
</dbReference>
<name>A0A381UCB0_9ZZZZ</name>
<feature type="region of interest" description="Disordered" evidence="2">
    <location>
        <begin position="39"/>
        <end position="60"/>
    </location>
</feature>
<dbReference type="EMBL" id="UINC01006064">
    <property type="protein sequence ID" value="SVA25248.1"/>
    <property type="molecule type" value="Genomic_DNA"/>
</dbReference>
<dbReference type="AlphaFoldDB" id="A0A381UCB0"/>
<dbReference type="Pfam" id="PF02515">
    <property type="entry name" value="CoA_transf_3"/>
    <property type="match status" value="1"/>
</dbReference>
<dbReference type="InterPro" id="IPR023606">
    <property type="entry name" value="CoA-Trfase_III_dom_1_sf"/>
</dbReference>